<dbReference type="Proteomes" id="UP000323067">
    <property type="component" value="Chromosome v"/>
</dbReference>
<name>A0A2H4SLT7_CORMI</name>
<dbReference type="AlphaFoldDB" id="A0A2H4SLT7"/>
<dbReference type="VEuPathDB" id="FungiDB:CCM_01356"/>
<gene>
    <name evidence="2" type="ORF">A9K55_004975</name>
</gene>
<keyword evidence="1" id="KW-0732">Signal</keyword>
<protein>
    <submittedName>
        <fullName evidence="2">Uncharacterized protein</fullName>
    </submittedName>
</protein>
<proteinExistence type="predicted"/>
<organism evidence="2 3">
    <name type="scientific">Cordyceps militaris</name>
    <name type="common">Caterpillar fungus</name>
    <name type="synonym">Clavaria militaris</name>
    <dbReference type="NCBI Taxonomy" id="73501"/>
    <lineage>
        <taxon>Eukaryota</taxon>
        <taxon>Fungi</taxon>
        <taxon>Dikarya</taxon>
        <taxon>Ascomycota</taxon>
        <taxon>Pezizomycotina</taxon>
        <taxon>Sordariomycetes</taxon>
        <taxon>Hypocreomycetidae</taxon>
        <taxon>Hypocreales</taxon>
        <taxon>Cordycipitaceae</taxon>
        <taxon>Cordyceps</taxon>
    </lineage>
</organism>
<sequence length="107" mass="12074">SMMDRLIVLLWLFGSAEPELGPFVRRVQSHCPIATFSMQSGPMGVAPVPRLASRYRKGRPADGRARLRRRGTVSWHRSIGQTETNTKFNTMSPVLSPCRSRFRSIDS</sequence>
<reference evidence="2 3" key="1">
    <citation type="journal article" date="2017" name="BMC Genomics">
        <title>Chromosome level assembly and secondary metabolite potential of the parasitic fungus Cordyceps militaris.</title>
        <authorList>
            <person name="Kramer G.J."/>
            <person name="Nodwell J.R."/>
        </authorList>
    </citation>
    <scope>NUCLEOTIDE SEQUENCE [LARGE SCALE GENOMIC DNA]</scope>
    <source>
        <strain evidence="2 3">ATCC 34164</strain>
    </source>
</reference>
<evidence type="ECO:0000313" key="3">
    <source>
        <dbReference type="Proteomes" id="UP000323067"/>
    </source>
</evidence>
<dbReference type="VEuPathDB" id="FungiDB:A9K55_004975"/>
<accession>A0A2H4SLT7</accession>
<feature type="chain" id="PRO_5014181555" evidence="1">
    <location>
        <begin position="19"/>
        <end position="107"/>
    </location>
</feature>
<dbReference type="EMBL" id="CP023325">
    <property type="protein sequence ID" value="ATY64075.1"/>
    <property type="molecule type" value="Genomic_DNA"/>
</dbReference>
<feature type="signal peptide" evidence="1">
    <location>
        <begin position="1"/>
        <end position="18"/>
    </location>
</feature>
<evidence type="ECO:0000313" key="2">
    <source>
        <dbReference type="EMBL" id="ATY64075.1"/>
    </source>
</evidence>
<feature type="non-terminal residue" evidence="2">
    <location>
        <position position="1"/>
    </location>
</feature>
<evidence type="ECO:0000256" key="1">
    <source>
        <dbReference type="SAM" id="SignalP"/>
    </source>
</evidence>